<comment type="caution">
    <text evidence="1">The sequence shown here is derived from an EMBL/GenBank/DDBJ whole genome shotgun (WGS) entry which is preliminary data.</text>
</comment>
<reference evidence="1" key="1">
    <citation type="submission" date="2022-03" db="EMBL/GenBank/DDBJ databases">
        <authorList>
            <person name="Lindestad O."/>
        </authorList>
    </citation>
    <scope>NUCLEOTIDE SEQUENCE</scope>
</reference>
<gene>
    <name evidence="1" type="primary">jg11399</name>
    <name evidence="1" type="ORF">PAEG_LOCUS13351</name>
</gene>
<dbReference type="EMBL" id="CAKXAJ010025155">
    <property type="protein sequence ID" value="CAH2235740.1"/>
    <property type="molecule type" value="Genomic_DNA"/>
</dbReference>
<name>A0A8S4RHD6_9NEOP</name>
<organism evidence="1 2">
    <name type="scientific">Pararge aegeria aegeria</name>
    <dbReference type="NCBI Taxonomy" id="348720"/>
    <lineage>
        <taxon>Eukaryota</taxon>
        <taxon>Metazoa</taxon>
        <taxon>Ecdysozoa</taxon>
        <taxon>Arthropoda</taxon>
        <taxon>Hexapoda</taxon>
        <taxon>Insecta</taxon>
        <taxon>Pterygota</taxon>
        <taxon>Neoptera</taxon>
        <taxon>Endopterygota</taxon>
        <taxon>Lepidoptera</taxon>
        <taxon>Glossata</taxon>
        <taxon>Ditrysia</taxon>
        <taxon>Papilionoidea</taxon>
        <taxon>Nymphalidae</taxon>
        <taxon>Satyrinae</taxon>
        <taxon>Satyrini</taxon>
        <taxon>Parargina</taxon>
        <taxon>Pararge</taxon>
    </lineage>
</organism>
<dbReference type="Proteomes" id="UP000838756">
    <property type="component" value="Unassembled WGS sequence"/>
</dbReference>
<evidence type="ECO:0000313" key="2">
    <source>
        <dbReference type="Proteomes" id="UP000838756"/>
    </source>
</evidence>
<dbReference type="AlphaFoldDB" id="A0A8S4RHD6"/>
<evidence type="ECO:0000313" key="1">
    <source>
        <dbReference type="EMBL" id="CAH2235740.1"/>
    </source>
</evidence>
<sequence>MGIKLLILLGLLIGVLYGLHILAQDYQAITAPKLLRLLFKRDLSTITNYKATVRWRKILQYDAIQCARLLYCDLGAHLPDNEFRRGFTYMLAVDTKKEDKAALEEFKTAYFHGRALHDNPELCSEEYPTCPFKAALLFDLLHYLLHRKL</sequence>
<proteinExistence type="predicted"/>
<protein>
    <submittedName>
        <fullName evidence="1">Jg11399 protein</fullName>
    </submittedName>
</protein>
<dbReference type="OrthoDB" id="6340939at2759"/>
<accession>A0A8S4RHD6</accession>
<keyword evidence="2" id="KW-1185">Reference proteome</keyword>